<name>A0ABT2LZ80_9FIRM</name>
<accession>A0ABT2LZ80</accession>
<dbReference type="SUPFAM" id="SSF103642">
    <property type="entry name" value="Sec-C motif"/>
    <property type="match status" value="1"/>
</dbReference>
<proteinExistence type="predicted"/>
<dbReference type="InterPro" id="IPR004027">
    <property type="entry name" value="SEC_C_motif"/>
</dbReference>
<keyword evidence="3" id="KW-1185">Reference proteome</keyword>
<organism evidence="2 3">
    <name type="scientific">Eubacterium album</name>
    <dbReference type="NCBI Taxonomy" id="2978477"/>
    <lineage>
        <taxon>Bacteria</taxon>
        <taxon>Bacillati</taxon>
        <taxon>Bacillota</taxon>
        <taxon>Clostridia</taxon>
        <taxon>Eubacteriales</taxon>
        <taxon>Eubacteriaceae</taxon>
        <taxon>Eubacterium</taxon>
    </lineage>
</organism>
<reference evidence="2" key="1">
    <citation type="submission" date="2022-09" db="EMBL/GenBank/DDBJ databases">
        <title>Eubacterium sp. LFL-14 isolated from human feces.</title>
        <authorList>
            <person name="Liu F."/>
        </authorList>
    </citation>
    <scope>NUCLEOTIDE SEQUENCE</scope>
    <source>
        <strain evidence="2">LFL-14</strain>
    </source>
</reference>
<dbReference type="Pfam" id="PF07498">
    <property type="entry name" value="Rho_N"/>
    <property type="match status" value="1"/>
</dbReference>
<dbReference type="RefSeq" id="WP_022087910.1">
    <property type="nucleotide sequence ID" value="NZ_JAODBU010000002.1"/>
</dbReference>
<evidence type="ECO:0000259" key="1">
    <source>
        <dbReference type="Pfam" id="PF07498"/>
    </source>
</evidence>
<evidence type="ECO:0000313" key="3">
    <source>
        <dbReference type="Proteomes" id="UP001431199"/>
    </source>
</evidence>
<comment type="caution">
    <text evidence="2">The sequence shown here is derived from an EMBL/GenBank/DDBJ whole genome shotgun (WGS) entry which is preliminary data.</text>
</comment>
<dbReference type="Gene3D" id="3.10.450.50">
    <property type="match status" value="1"/>
</dbReference>
<dbReference type="Pfam" id="PF02810">
    <property type="entry name" value="SEC-C"/>
    <property type="match status" value="1"/>
</dbReference>
<protein>
    <submittedName>
        <fullName evidence="2">SEC-C metal-binding domain-containing protein</fullName>
    </submittedName>
</protein>
<sequence length="303" mass="34499">MKKGTALKEIFNDFLKNELKDIAKQKKIRGYSTLNKEQLIDKIVEHMLNDEEVEKYFQYLTNEEIEAVKKEITSTEGGKSNDALYEKLYAAGYLGGMNNGEIVVPVEVQAVLEKIENKEFNEKRKVTSFLLSSLRTMCVLYGKISIDLLMQIMKDGINYNESTEELINRIESIPEVYNEFEVNDNVVSHKRLSDSEDNSIKDESKYYIPTVEEINTIGVYGELPNGPSNVELVSSVVKENTGENKAARKVISNPTRIDDSIPWTFDNMGKRLVNQPVVKTKKVYPNDKCPCGSGKKYKYCCGR</sequence>
<gene>
    <name evidence="2" type="ORF">N5B56_02455</name>
</gene>
<dbReference type="Proteomes" id="UP001431199">
    <property type="component" value="Unassembled WGS sequence"/>
</dbReference>
<evidence type="ECO:0000313" key="2">
    <source>
        <dbReference type="EMBL" id="MCT7397951.1"/>
    </source>
</evidence>
<dbReference type="EMBL" id="JAODBU010000002">
    <property type="protein sequence ID" value="MCT7397951.1"/>
    <property type="molecule type" value="Genomic_DNA"/>
</dbReference>
<dbReference type="InterPro" id="IPR011112">
    <property type="entry name" value="Rho-like_N"/>
</dbReference>
<feature type="domain" description="Rho termination factor-like N-terminal" evidence="1">
    <location>
        <begin position="17"/>
        <end position="45"/>
    </location>
</feature>